<dbReference type="WBParaSite" id="PTRK_0000374000.1">
    <property type="protein sequence ID" value="PTRK_0000374000.1"/>
    <property type="gene ID" value="PTRK_0000374000"/>
</dbReference>
<evidence type="ECO:0000256" key="1">
    <source>
        <dbReference type="ARBA" id="ARBA00012513"/>
    </source>
</evidence>
<dbReference type="InterPro" id="IPR000719">
    <property type="entry name" value="Prot_kinase_dom"/>
</dbReference>
<dbReference type="AlphaFoldDB" id="A0A0N4Z8V7"/>
<evidence type="ECO:0000259" key="4">
    <source>
        <dbReference type="PROSITE" id="PS50011"/>
    </source>
</evidence>
<dbReference type="STRING" id="131310.A0A0N4Z8V7"/>
<evidence type="ECO:0000256" key="2">
    <source>
        <dbReference type="SAM" id="MobiDB-lite"/>
    </source>
</evidence>
<keyword evidence="5" id="KW-1185">Reference proteome</keyword>
<dbReference type="CDD" id="cd14016">
    <property type="entry name" value="STKc_CK1"/>
    <property type="match status" value="1"/>
</dbReference>
<feature type="domain" description="Protein kinase" evidence="4">
    <location>
        <begin position="243"/>
        <end position="603"/>
    </location>
</feature>
<feature type="signal peptide" evidence="3">
    <location>
        <begin position="1"/>
        <end position="19"/>
    </location>
</feature>
<evidence type="ECO:0000313" key="5">
    <source>
        <dbReference type="Proteomes" id="UP000038045"/>
    </source>
</evidence>
<evidence type="ECO:0000313" key="6">
    <source>
        <dbReference type="WBParaSite" id="PTRK_0000374000.1"/>
    </source>
</evidence>
<dbReference type="InterPro" id="IPR011009">
    <property type="entry name" value="Kinase-like_dom_sf"/>
</dbReference>
<dbReference type="Gene3D" id="1.10.510.10">
    <property type="entry name" value="Transferase(Phosphotransferase) domain 1"/>
    <property type="match status" value="1"/>
</dbReference>
<dbReference type="InterPro" id="IPR050235">
    <property type="entry name" value="CK1_Ser-Thr_kinase"/>
</dbReference>
<protein>
    <recommendedName>
        <fullName evidence="1">non-specific serine/threonine protein kinase</fullName>
        <ecNumber evidence="1">2.7.11.1</ecNumber>
    </recommendedName>
</protein>
<dbReference type="InterPro" id="IPR008271">
    <property type="entry name" value="Ser/Thr_kinase_AS"/>
</dbReference>
<dbReference type="PROSITE" id="PS50011">
    <property type="entry name" value="PROTEIN_KINASE_DOM"/>
    <property type="match status" value="1"/>
</dbReference>
<keyword evidence="3" id="KW-0732">Signal</keyword>
<dbReference type="FunFam" id="1.10.510.10:FF:001123">
    <property type="entry name" value="CK1/CK1/CK1-D protein kinase"/>
    <property type="match status" value="1"/>
</dbReference>
<proteinExistence type="predicted"/>
<accession>A0A0N4Z8V7</accession>
<organism evidence="5 6">
    <name type="scientific">Parastrongyloides trichosuri</name>
    <name type="common">Possum-specific nematode worm</name>
    <dbReference type="NCBI Taxonomy" id="131310"/>
    <lineage>
        <taxon>Eukaryota</taxon>
        <taxon>Metazoa</taxon>
        <taxon>Ecdysozoa</taxon>
        <taxon>Nematoda</taxon>
        <taxon>Chromadorea</taxon>
        <taxon>Rhabditida</taxon>
        <taxon>Tylenchina</taxon>
        <taxon>Panagrolaimomorpha</taxon>
        <taxon>Strongyloidoidea</taxon>
        <taxon>Strongyloididae</taxon>
        <taxon>Parastrongyloides</taxon>
    </lineage>
</organism>
<evidence type="ECO:0000256" key="3">
    <source>
        <dbReference type="SAM" id="SignalP"/>
    </source>
</evidence>
<dbReference type="GO" id="GO:0004674">
    <property type="term" value="F:protein serine/threonine kinase activity"/>
    <property type="evidence" value="ECO:0007669"/>
    <property type="project" value="UniProtKB-EC"/>
</dbReference>
<feature type="compositionally biased region" description="Basic and acidic residues" evidence="2">
    <location>
        <begin position="315"/>
        <end position="342"/>
    </location>
</feature>
<reference evidence="6" key="1">
    <citation type="submission" date="2017-02" db="UniProtKB">
        <authorList>
            <consortium name="WormBaseParasite"/>
        </authorList>
    </citation>
    <scope>IDENTIFICATION</scope>
</reference>
<dbReference type="EC" id="2.7.11.1" evidence="1"/>
<dbReference type="Proteomes" id="UP000038045">
    <property type="component" value="Unplaced"/>
</dbReference>
<feature type="region of interest" description="Disordered" evidence="2">
    <location>
        <begin position="314"/>
        <end position="342"/>
    </location>
</feature>
<dbReference type="SUPFAM" id="SSF56112">
    <property type="entry name" value="Protein kinase-like (PK-like)"/>
    <property type="match status" value="1"/>
</dbReference>
<dbReference type="PROSITE" id="PS00108">
    <property type="entry name" value="PROTEIN_KINASE_ST"/>
    <property type="match status" value="1"/>
</dbReference>
<dbReference type="PANTHER" id="PTHR11909">
    <property type="entry name" value="CASEIN KINASE-RELATED"/>
    <property type="match status" value="1"/>
</dbReference>
<sequence>MKIQTIIVLLVSLFGLASTKTANLMVKGKVGHNKYFIRQSLIKISSIAKDGDNVMITPMGQINVTKPYLFEYQLVDKNFKDDNRSYVIEVFAREKLERKRSIRFPWICRSLRCKNIQKNPSVEIGIKPLLPKSSPVTIEVDSGKTEGKRTLEELYNEYAKCYKFVGFMKPQLIDEKDGVANYKLHFMYLKFGYKTLTLNGKILFVLAIAKTANYTVNGKVSRSRHFYRNCTIKFFSVSEENDKKVANPLGEVQVAKPYYFNYSFLDKNFNEQNNTFVIEVTAKKKYRRGKRFRFTGRCAGYRCSQVLHNPAMKLNKKEESSESNPKTKEVKNPELAKGKESLDESKKEYTSCYKFIGFVVPEYKGEKDGARFQHLEKEFMVYKILSNNIGIPRVHFYCIQNGYNYLVMDLLGSSLENLFVSCSYRFTVKTVLMLAFQMIERIEYIHSKNFIHGDIKPDNFLMGIGNDCNKLFMIDYGLSKTCKESKSQFHISYKEGVPLTGTERFASINAHLGIERSRRDDMESLGYVFMYFLRGYLPWQGLKSIGIKNKEESIKEVKMTTPIEMLCEGFPDEFSIYINYCRRLEFKEQPNYALLKSLFRDLFCKLGYTYDYDFDWSSLKQRNDLNHILEESKENLSLSDGVKTLTGQP</sequence>
<dbReference type="SMART" id="SM00220">
    <property type="entry name" value="S_TKc"/>
    <property type="match status" value="1"/>
</dbReference>
<name>A0A0N4Z8V7_PARTI</name>
<dbReference type="Pfam" id="PF00069">
    <property type="entry name" value="Pkinase"/>
    <property type="match status" value="1"/>
</dbReference>
<feature type="chain" id="PRO_5005891284" description="non-specific serine/threonine protein kinase" evidence="3">
    <location>
        <begin position="20"/>
        <end position="649"/>
    </location>
</feature>
<dbReference type="GO" id="GO:0005524">
    <property type="term" value="F:ATP binding"/>
    <property type="evidence" value="ECO:0007669"/>
    <property type="project" value="InterPro"/>
</dbReference>